<gene>
    <name evidence="1" type="ORF">ISN45_At04g011150</name>
</gene>
<dbReference type="AlphaFoldDB" id="A0A8T2E7A9"/>
<comment type="caution">
    <text evidence="1">The sequence shown here is derived from an EMBL/GenBank/DDBJ whole genome shotgun (WGS) entry which is preliminary data.</text>
</comment>
<name>A0A8T2E7A9_9BRAS</name>
<reference evidence="1 2" key="1">
    <citation type="submission" date="2020-12" db="EMBL/GenBank/DDBJ databases">
        <title>Concerted genomic and epigenomic changes stabilize Arabidopsis allopolyploids.</title>
        <authorList>
            <person name="Chen Z."/>
        </authorList>
    </citation>
    <scope>NUCLEOTIDE SEQUENCE [LARGE SCALE GENOMIC DNA]</scope>
    <source>
        <strain evidence="1">Allo738</strain>
        <tissue evidence="1">Leaf</tissue>
    </source>
</reference>
<dbReference type="EMBL" id="JAEFBK010000004">
    <property type="protein sequence ID" value="KAG7615561.1"/>
    <property type="molecule type" value="Genomic_DNA"/>
</dbReference>
<proteinExistence type="predicted"/>
<dbReference type="Proteomes" id="UP000694240">
    <property type="component" value="Chromosome 4"/>
</dbReference>
<protein>
    <submittedName>
        <fullName evidence="1">Uncharacterized protein</fullName>
    </submittedName>
</protein>
<sequence length="103" mass="12113">MIKHFKDYFCEHSTKNDAFKVFKKKNEDFSFLGGGDSSVELKSSFQLYIHQSMLFYLRTIGANLHITKRNLIVRAKIKNKKINTLEHHKREGLLPYYVYPSAV</sequence>
<organism evidence="1 2">
    <name type="scientific">Arabidopsis thaliana x Arabidopsis arenosa</name>
    <dbReference type="NCBI Taxonomy" id="1240361"/>
    <lineage>
        <taxon>Eukaryota</taxon>
        <taxon>Viridiplantae</taxon>
        <taxon>Streptophyta</taxon>
        <taxon>Embryophyta</taxon>
        <taxon>Tracheophyta</taxon>
        <taxon>Spermatophyta</taxon>
        <taxon>Magnoliopsida</taxon>
        <taxon>eudicotyledons</taxon>
        <taxon>Gunneridae</taxon>
        <taxon>Pentapetalae</taxon>
        <taxon>rosids</taxon>
        <taxon>malvids</taxon>
        <taxon>Brassicales</taxon>
        <taxon>Brassicaceae</taxon>
        <taxon>Camelineae</taxon>
        <taxon>Arabidopsis</taxon>
    </lineage>
</organism>
<accession>A0A8T2E7A9</accession>
<evidence type="ECO:0000313" key="1">
    <source>
        <dbReference type="EMBL" id="KAG7615561.1"/>
    </source>
</evidence>
<evidence type="ECO:0000313" key="2">
    <source>
        <dbReference type="Proteomes" id="UP000694240"/>
    </source>
</evidence>
<keyword evidence="2" id="KW-1185">Reference proteome</keyword>